<dbReference type="Pfam" id="PF00486">
    <property type="entry name" value="Trans_reg_C"/>
    <property type="match status" value="1"/>
</dbReference>
<keyword evidence="5" id="KW-1185">Reference proteome</keyword>
<dbReference type="InterPro" id="IPR036388">
    <property type="entry name" value="WH-like_DNA-bd_sf"/>
</dbReference>
<dbReference type="SUPFAM" id="SSF46894">
    <property type="entry name" value="C-terminal effector domain of the bipartite response regulators"/>
    <property type="match status" value="1"/>
</dbReference>
<accession>A0ABQ0ISX0</accession>
<dbReference type="InterPro" id="IPR016032">
    <property type="entry name" value="Sig_transdc_resp-reg_C-effctor"/>
</dbReference>
<name>A0ABQ0ISX0_GLUTH</name>
<feature type="DNA-binding region" description="OmpR/PhoB-type" evidence="2">
    <location>
        <begin position="1"/>
        <end position="46"/>
    </location>
</feature>
<dbReference type="Proteomes" id="UP000018209">
    <property type="component" value="Unassembled WGS sequence"/>
</dbReference>
<evidence type="ECO:0000313" key="5">
    <source>
        <dbReference type="Proteomes" id="UP000018209"/>
    </source>
</evidence>
<evidence type="ECO:0000259" key="3">
    <source>
        <dbReference type="PROSITE" id="PS51755"/>
    </source>
</evidence>
<organism evidence="4 5">
    <name type="scientific">Gluconobacter thailandicus NBRC 3257</name>
    <dbReference type="NCBI Taxonomy" id="1381097"/>
    <lineage>
        <taxon>Bacteria</taxon>
        <taxon>Pseudomonadati</taxon>
        <taxon>Pseudomonadota</taxon>
        <taxon>Alphaproteobacteria</taxon>
        <taxon>Acetobacterales</taxon>
        <taxon>Acetobacteraceae</taxon>
        <taxon>Gluconobacter</taxon>
    </lineage>
</organism>
<proteinExistence type="predicted"/>
<dbReference type="PROSITE" id="PS51755">
    <property type="entry name" value="OMPR_PHOB"/>
    <property type="match status" value="1"/>
</dbReference>
<feature type="domain" description="OmpR/PhoB-type" evidence="3">
    <location>
        <begin position="1"/>
        <end position="46"/>
    </location>
</feature>
<dbReference type="Gene3D" id="1.10.10.10">
    <property type="entry name" value="Winged helix-like DNA-binding domain superfamily/Winged helix DNA-binding domain"/>
    <property type="match status" value="1"/>
</dbReference>
<keyword evidence="1 2" id="KW-0238">DNA-binding</keyword>
<evidence type="ECO:0000256" key="2">
    <source>
        <dbReference type="PROSITE-ProRule" id="PRU01091"/>
    </source>
</evidence>
<reference evidence="4 5" key="1">
    <citation type="submission" date="2013-08" db="EMBL/GenBank/DDBJ databases">
        <title>Gluconobacter thailandicus NBRC 3257 whole genome sequence.</title>
        <authorList>
            <person name="Matsutani M."/>
            <person name="Yakushi T."/>
            <person name="Matsushita K."/>
        </authorList>
    </citation>
    <scope>NUCLEOTIDE SEQUENCE [LARGE SCALE GENOMIC DNA]</scope>
    <source>
        <strain evidence="4 5">NBRC 3257</strain>
    </source>
</reference>
<gene>
    <name evidence="4" type="ORF">NBRC3257_0300</name>
</gene>
<protein>
    <recommendedName>
        <fullName evidence="3">OmpR/PhoB-type domain-containing protein</fullName>
    </recommendedName>
</protein>
<dbReference type="EMBL" id="BASM01000003">
    <property type="protein sequence ID" value="GAD25301.1"/>
    <property type="molecule type" value="Genomic_DNA"/>
</dbReference>
<dbReference type="InterPro" id="IPR001867">
    <property type="entry name" value="OmpR/PhoB-type_DNA-bd"/>
</dbReference>
<sequence>MHEPDHAAFDRSIDVQVSQLRHKLEGDPKGPHLSQTARNGSYIFATKATRK</sequence>
<evidence type="ECO:0000313" key="4">
    <source>
        <dbReference type="EMBL" id="GAD25301.1"/>
    </source>
</evidence>
<comment type="caution">
    <text evidence="4">The sequence shown here is derived from an EMBL/GenBank/DDBJ whole genome shotgun (WGS) entry which is preliminary data.</text>
</comment>
<evidence type="ECO:0000256" key="1">
    <source>
        <dbReference type="ARBA" id="ARBA00023125"/>
    </source>
</evidence>